<keyword evidence="7" id="KW-0627">Porphyrin biosynthesis</keyword>
<dbReference type="InterPro" id="IPR000878">
    <property type="entry name" value="4pyrrol_Mease"/>
</dbReference>
<keyword evidence="4 10" id="KW-0489">Methyltransferase</keyword>
<dbReference type="FunFam" id="3.40.1010.10:FF:000001">
    <property type="entry name" value="Siroheme synthase"/>
    <property type="match status" value="1"/>
</dbReference>
<dbReference type="AlphaFoldDB" id="A0A5C5VCX2"/>
<keyword evidence="5 10" id="KW-0808">Transferase</keyword>
<dbReference type="InterPro" id="IPR006366">
    <property type="entry name" value="CobA/CysG_C"/>
</dbReference>
<feature type="domain" description="Tetrapyrrole biosynthesis uroporphyrinogen III synthase" evidence="12">
    <location>
        <begin position="270"/>
        <end position="493"/>
    </location>
</feature>
<dbReference type="PANTHER" id="PTHR45790:SF3">
    <property type="entry name" value="S-ADENOSYL-L-METHIONINE-DEPENDENT UROPORPHYRINOGEN III METHYLTRANSFERASE, CHLOROPLASTIC"/>
    <property type="match status" value="1"/>
</dbReference>
<accession>A0A5C5VCX2</accession>
<dbReference type="CDD" id="cd11642">
    <property type="entry name" value="SUMT"/>
    <property type="match status" value="1"/>
</dbReference>
<dbReference type="Pfam" id="PF00590">
    <property type="entry name" value="TP_methylase"/>
    <property type="match status" value="1"/>
</dbReference>
<reference evidence="13 14" key="1">
    <citation type="submission" date="2019-02" db="EMBL/GenBank/DDBJ databases">
        <title>Deep-cultivation of Planctomycetes and their phenomic and genomic characterization uncovers novel biology.</title>
        <authorList>
            <person name="Wiegand S."/>
            <person name="Jogler M."/>
            <person name="Boedeker C."/>
            <person name="Pinto D."/>
            <person name="Vollmers J."/>
            <person name="Rivas-Marin E."/>
            <person name="Kohn T."/>
            <person name="Peeters S.H."/>
            <person name="Heuer A."/>
            <person name="Rast P."/>
            <person name="Oberbeckmann S."/>
            <person name="Bunk B."/>
            <person name="Jeske O."/>
            <person name="Meyerdierks A."/>
            <person name="Storesund J.E."/>
            <person name="Kallscheuer N."/>
            <person name="Luecker S."/>
            <person name="Lage O.M."/>
            <person name="Pohl T."/>
            <person name="Merkel B.J."/>
            <person name="Hornburger P."/>
            <person name="Mueller R.-W."/>
            <person name="Bruemmer F."/>
            <person name="Labrenz M."/>
            <person name="Spormann A.M."/>
            <person name="Op Den Camp H."/>
            <person name="Overmann J."/>
            <person name="Amann R."/>
            <person name="Jetten M.S.M."/>
            <person name="Mascher T."/>
            <person name="Medema M.H."/>
            <person name="Devos D.P."/>
            <person name="Kaster A.-K."/>
            <person name="Ovreas L."/>
            <person name="Rohde M."/>
            <person name="Galperin M.Y."/>
            <person name="Jogler C."/>
        </authorList>
    </citation>
    <scope>NUCLEOTIDE SEQUENCE [LARGE SCALE GENOMIC DNA]</scope>
    <source>
        <strain evidence="13 14">KOR34</strain>
    </source>
</reference>
<keyword evidence="14" id="KW-1185">Reference proteome</keyword>
<evidence type="ECO:0000313" key="13">
    <source>
        <dbReference type="EMBL" id="TWT35833.1"/>
    </source>
</evidence>
<evidence type="ECO:0000256" key="8">
    <source>
        <dbReference type="ARBA" id="ARBA00025705"/>
    </source>
</evidence>
<sequence length="503" mass="53190">MNPQPGKVYLIGAGPGDPDLLTVRGRDRLARADVVLYDYLAGPRVLEWTRPGAELYCLGRHGQGKLWKQPDINAKMVEAALAGRTVARLKGGDPSVFGRMAEELDALTAAGLEFEIVPGITAAAASGAYAGVTITDRDQASCVTFMTGHEQPEKQEETLDYAALARLPGTLVVYMGVTTAQQWSSRLLEHGKPADTPVLLVRRCSLPDQQAFECRLDEVATVLAPGKVRPPVVAIVGPVARRGEAMEWFSGRPLFGQTVLVTRPRHQAGEMVDRLRELGAEVLQQPAIKIGPAPDPAALEDAAARCGEFDWIAFSSSNGVNNFLEAVYATGADARRLGGVRLAAIGPATAMALADHRLRADLCPEEYRAEALADAMAPQCQGKRVLLVRASRGREVLAEQLSAAGAEVQQVVAYESSDVTTPDADIAEALAAGRVQWTTVTSSAIARSLVGLYGDQLSGTSLVAISPLTAGVLEELGRPADVVAREYTAEGVIAAILQAAGGA</sequence>
<dbReference type="FunFam" id="3.30.950.10:FF:000001">
    <property type="entry name" value="Siroheme synthase"/>
    <property type="match status" value="1"/>
</dbReference>
<dbReference type="NCBIfam" id="NF004790">
    <property type="entry name" value="PRK06136.1"/>
    <property type="match status" value="1"/>
</dbReference>
<comment type="pathway">
    <text evidence="8">Porphyrin-containing compound metabolism; siroheme biosynthesis; precorrin-2 from uroporphyrinogen III: step 1/1.</text>
</comment>
<evidence type="ECO:0000256" key="10">
    <source>
        <dbReference type="RuleBase" id="RU003960"/>
    </source>
</evidence>
<dbReference type="InterPro" id="IPR014776">
    <property type="entry name" value="4pyrrole_Mease_sub2"/>
</dbReference>
<dbReference type="PANTHER" id="PTHR45790">
    <property type="entry name" value="SIROHEME SYNTHASE-RELATED"/>
    <property type="match status" value="1"/>
</dbReference>
<dbReference type="GO" id="GO:0032259">
    <property type="term" value="P:methylation"/>
    <property type="evidence" value="ECO:0007669"/>
    <property type="project" value="UniProtKB-KW"/>
</dbReference>
<protein>
    <recommendedName>
        <fullName evidence="2">uroporphyrinogen-III C-methyltransferase</fullName>
        <ecNumber evidence="2">2.1.1.107</ecNumber>
    </recommendedName>
</protein>
<proteinExistence type="inferred from homology"/>
<keyword evidence="6" id="KW-0949">S-adenosyl-L-methionine</keyword>
<dbReference type="Gene3D" id="3.30.950.10">
    <property type="entry name" value="Methyltransferase, Cobalt-precorrin-4 Transmethylase, Domain 2"/>
    <property type="match status" value="1"/>
</dbReference>
<evidence type="ECO:0000256" key="7">
    <source>
        <dbReference type="ARBA" id="ARBA00023244"/>
    </source>
</evidence>
<dbReference type="SUPFAM" id="SSF53790">
    <property type="entry name" value="Tetrapyrrole methylase"/>
    <property type="match status" value="1"/>
</dbReference>
<dbReference type="Gene3D" id="3.40.1010.10">
    <property type="entry name" value="Cobalt-precorrin-4 Transmethylase, Domain 1"/>
    <property type="match status" value="1"/>
</dbReference>
<dbReference type="GO" id="GO:0019354">
    <property type="term" value="P:siroheme biosynthetic process"/>
    <property type="evidence" value="ECO:0007669"/>
    <property type="project" value="InterPro"/>
</dbReference>
<name>A0A5C5VCX2_9BACT</name>
<evidence type="ECO:0000256" key="1">
    <source>
        <dbReference type="ARBA" id="ARBA00005879"/>
    </source>
</evidence>
<dbReference type="EC" id="2.1.1.107" evidence="2"/>
<dbReference type="OrthoDB" id="9815856at2"/>
<dbReference type="Pfam" id="PF02602">
    <property type="entry name" value="HEM4"/>
    <property type="match status" value="1"/>
</dbReference>
<dbReference type="InterPro" id="IPR050161">
    <property type="entry name" value="Siro_Cobalamin_biosynth"/>
</dbReference>
<dbReference type="InterPro" id="IPR036108">
    <property type="entry name" value="4pyrrol_syn_uPrphyn_synt_sf"/>
</dbReference>
<dbReference type="InterPro" id="IPR035996">
    <property type="entry name" value="4pyrrol_Methylase_sf"/>
</dbReference>
<dbReference type="InterPro" id="IPR014777">
    <property type="entry name" value="4pyrrole_Mease_sub1"/>
</dbReference>
<dbReference type="SUPFAM" id="SSF69618">
    <property type="entry name" value="HemD-like"/>
    <property type="match status" value="1"/>
</dbReference>
<dbReference type="GO" id="GO:0009236">
    <property type="term" value="P:cobalamin biosynthetic process"/>
    <property type="evidence" value="ECO:0007669"/>
    <property type="project" value="UniProtKB-KW"/>
</dbReference>
<feature type="domain" description="Tetrapyrrole methylase" evidence="11">
    <location>
        <begin position="7"/>
        <end position="219"/>
    </location>
</feature>
<evidence type="ECO:0000256" key="3">
    <source>
        <dbReference type="ARBA" id="ARBA00022573"/>
    </source>
</evidence>
<comment type="similarity">
    <text evidence="1 10">Belongs to the precorrin methyltransferase family.</text>
</comment>
<dbReference type="GO" id="GO:0004851">
    <property type="term" value="F:uroporphyrin-III C-methyltransferase activity"/>
    <property type="evidence" value="ECO:0007669"/>
    <property type="project" value="UniProtKB-EC"/>
</dbReference>
<dbReference type="NCBIfam" id="TIGR01469">
    <property type="entry name" value="cobA_cysG_Cterm"/>
    <property type="match status" value="1"/>
</dbReference>
<dbReference type="RefSeq" id="WP_146562270.1">
    <property type="nucleotide sequence ID" value="NZ_SIHJ01000001.1"/>
</dbReference>
<evidence type="ECO:0000256" key="2">
    <source>
        <dbReference type="ARBA" id="ARBA00012162"/>
    </source>
</evidence>
<dbReference type="EMBL" id="SIHJ01000001">
    <property type="protein sequence ID" value="TWT35833.1"/>
    <property type="molecule type" value="Genomic_DNA"/>
</dbReference>
<dbReference type="GO" id="GO:0004852">
    <property type="term" value="F:uroporphyrinogen-III synthase activity"/>
    <property type="evidence" value="ECO:0007669"/>
    <property type="project" value="InterPro"/>
</dbReference>
<evidence type="ECO:0000313" key="14">
    <source>
        <dbReference type="Proteomes" id="UP000316714"/>
    </source>
</evidence>
<keyword evidence="3" id="KW-0169">Cobalamin biosynthesis</keyword>
<gene>
    <name evidence="13" type="primary">nasF</name>
    <name evidence="13" type="ORF">KOR34_07280</name>
</gene>
<comment type="pathway">
    <text evidence="9">Cofactor biosynthesis; adenosylcobalamin biosynthesis; precorrin-2 from uroporphyrinogen III: step 1/1.</text>
</comment>
<dbReference type="CDD" id="cd06578">
    <property type="entry name" value="HemD"/>
    <property type="match status" value="1"/>
</dbReference>
<evidence type="ECO:0000256" key="9">
    <source>
        <dbReference type="ARBA" id="ARBA00060548"/>
    </source>
</evidence>
<evidence type="ECO:0000256" key="5">
    <source>
        <dbReference type="ARBA" id="ARBA00022679"/>
    </source>
</evidence>
<organism evidence="13 14">
    <name type="scientific">Posidoniimonas corsicana</name>
    <dbReference type="NCBI Taxonomy" id="1938618"/>
    <lineage>
        <taxon>Bacteria</taxon>
        <taxon>Pseudomonadati</taxon>
        <taxon>Planctomycetota</taxon>
        <taxon>Planctomycetia</taxon>
        <taxon>Pirellulales</taxon>
        <taxon>Lacipirellulaceae</taxon>
        <taxon>Posidoniimonas</taxon>
    </lineage>
</organism>
<dbReference type="InterPro" id="IPR003043">
    <property type="entry name" value="Uropor_MeTrfase_CS"/>
</dbReference>
<evidence type="ECO:0000256" key="6">
    <source>
        <dbReference type="ARBA" id="ARBA00022691"/>
    </source>
</evidence>
<dbReference type="PROSITE" id="PS00839">
    <property type="entry name" value="SUMT_1"/>
    <property type="match status" value="1"/>
</dbReference>
<dbReference type="Proteomes" id="UP000316714">
    <property type="component" value="Unassembled WGS sequence"/>
</dbReference>
<comment type="caution">
    <text evidence="13">The sequence shown here is derived from an EMBL/GenBank/DDBJ whole genome shotgun (WGS) entry which is preliminary data.</text>
</comment>
<evidence type="ECO:0000256" key="4">
    <source>
        <dbReference type="ARBA" id="ARBA00022603"/>
    </source>
</evidence>
<dbReference type="InterPro" id="IPR003754">
    <property type="entry name" value="4pyrrol_synth_uPrphyn_synth"/>
</dbReference>
<dbReference type="PROSITE" id="PS00840">
    <property type="entry name" value="SUMT_2"/>
    <property type="match status" value="1"/>
</dbReference>
<evidence type="ECO:0000259" key="11">
    <source>
        <dbReference type="Pfam" id="PF00590"/>
    </source>
</evidence>
<evidence type="ECO:0000259" key="12">
    <source>
        <dbReference type="Pfam" id="PF02602"/>
    </source>
</evidence>
<dbReference type="Gene3D" id="3.40.50.10090">
    <property type="match status" value="2"/>
</dbReference>